<sequence length="290" mass="30680">MRTARIAAALVVAALGCGIALSAGDAAEPGPPPIGPVHAVASGADVVLPFDAYRHSAAEVNVIERATALLARDCLARFGYLWAPPSADAVDAFRPAAGGRYGIVDAAEVARLGYHPVEPPDRPAEPQPPLDVLMVYTGKGTSEAHGQPVPDGGCLGEARRRLEEGVPAALPGEAFARLDRELFLTAQADPRVQAAMAGWRGCMAESGERYADVWAANDDVRWSGPSPTPEEIRVARADLACRARTGLAGTWLAVETAYQRRAIEERSGEFEALAKARQVRLTTAWGVVDR</sequence>
<feature type="signal peptide" evidence="1">
    <location>
        <begin position="1"/>
        <end position="22"/>
    </location>
</feature>
<comment type="caution">
    <text evidence="2">The sequence shown here is derived from an EMBL/GenBank/DDBJ whole genome shotgun (WGS) entry which is preliminary data.</text>
</comment>
<accession>A0ABR9I0F8</accession>
<dbReference type="RefSeq" id="WP_086858052.1">
    <property type="nucleotide sequence ID" value="NZ_JADBEG010000001.1"/>
</dbReference>
<gene>
    <name evidence="2" type="ORF">H4696_003740</name>
</gene>
<name>A0ABR9I0F8_9PSEU</name>
<dbReference type="EMBL" id="JADBEG010000001">
    <property type="protein sequence ID" value="MBE1496640.1"/>
    <property type="molecule type" value="Genomic_DNA"/>
</dbReference>
<evidence type="ECO:0000313" key="3">
    <source>
        <dbReference type="Proteomes" id="UP000631670"/>
    </source>
</evidence>
<keyword evidence="1" id="KW-0732">Signal</keyword>
<dbReference type="PROSITE" id="PS51257">
    <property type="entry name" value="PROKAR_LIPOPROTEIN"/>
    <property type="match status" value="1"/>
</dbReference>
<evidence type="ECO:0008006" key="4">
    <source>
        <dbReference type="Google" id="ProtNLM"/>
    </source>
</evidence>
<feature type="chain" id="PRO_5046462597" description="PknH-like extracellular domain-containing protein" evidence="1">
    <location>
        <begin position="23"/>
        <end position="290"/>
    </location>
</feature>
<keyword evidence="3" id="KW-1185">Reference proteome</keyword>
<proteinExistence type="predicted"/>
<evidence type="ECO:0000256" key="1">
    <source>
        <dbReference type="SAM" id="SignalP"/>
    </source>
</evidence>
<protein>
    <recommendedName>
        <fullName evidence="4">PknH-like extracellular domain-containing protein</fullName>
    </recommendedName>
</protein>
<reference evidence="2 3" key="1">
    <citation type="submission" date="2020-10" db="EMBL/GenBank/DDBJ databases">
        <title>Sequencing the genomes of 1000 actinobacteria strains.</title>
        <authorList>
            <person name="Klenk H.-P."/>
        </authorList>
    </citation>
    <scope>NUCLEOTIDE SEQUENCE [LARGE SCALE GENOMIC DNA]</scope>
    <source>
        <strain evidence="2 3">DSM 44653</strain>
    </source>
</reference>
<organism evidence="2 3">
    <name type="scientific">Amycolatopsis lexingtonensis</name>
    <dbReference type="NCBI Taxonomy" id="218822"/>
    <lineage>
        <taxon>Bacteria</taxon>
        <taxon>Bacillati</taxon>
        <taxon>Actinomycetota</taxon>
        <taxon>Actinomycetes</taxon>
        <taxon>Pseudonocardiales</taxon>
        <taxon>Pseudonocardiaceae</taxon>
        <taxon>Amycolatopsis</taxon>
    </lineage>
</organism>
<dbReference type="Proteomes" id="UP000631670">
    <property type="component" value="Unassembled WGS sequence"/>
</dbReference>
<evidence type="ECO:0000313" key="2">
    <source>
        <dbReference type="EMBL" id="MBE1496640.1"/>
    </source>
</evidence>